<accession>A0AAN8WBF2</accession>
<evidence type="ECO:0000256" key="2">
    <source>
        <dbReference type="ARBA" id="ARBA00007727"/>
    </source>
</evidence>
<keyword evidence="3 8" id="KW-0812">Transmembrane</keyword>
<keyword evidence="5 8" id="KW-1133">Transmembrane helix</keyword>
<gene>
    <name evidence="11" type="ORF">RJ641_024540</name>
</gene>
<dbReference type="GO" id="GO:0005794">
    <property type="term" value="C:Golgi apparatus"/>
    <property type="evidence" value="ECO:0007669"/>
    <property type="project" value="TreeGrafter"/>
</dbReference>
<name>A0AAN8WBF2_9MAGN</name>
<dbReference type="InterPro" id="IPR026057">
    <property type="entry name" value="TBL_C"/>
</dbReference>
<evidence type="ECO:0000256" key="6">
    <source>
        <dbReference type="ARBA" id="ARBA00023136"/>
    </source>
</evidence>
<protein>
    <submittedName>
        <fullName evidence="11">PC-Esterase</fullName>
    </submittedName>
</protein>
<comment type="caution">
    <text evidence="11">The sequence shown here is derived from an EMBL/GenBank/DDBJ whole genome shotgun (WGS) entry which is preliminary data.</text>
</comment>
<comment type="subcellular location">
    <subcellularLocation>
        <location evidence="1">Membrane</location>
        <topology evidence="1">Single-pass membrane protein</topology>
    </subcellularLocation>
</comment>
<dbReference type="GO" id="GO:0016413">
    <property type="term" value="F:O-acetyltransferase activity"/>
    <property type="evidence" value="ECO:0007669"/>
    <property type="project" value="InterPro"/>
</dbReference>
<organism evidence="11 12">
    <name type="scientific">Dillenia turbinata</name>
    <dbReference type="NCBI Taxonomy" id="194707"/>
    <lineage>
        <taxon>Eukaryota</taxon>
        <taxon>Viridiplantae</taxon>
        <taxon>Streptophyta</taxon>
        <taxon>Embryophyta</taxon>
        <taxon>Tracheophyta</taxon>
        <taxon>Spermatophyta</taxon>
        <taxon>Magnoliopsida</taxon>
        <taxon>eudicotyledons</taxon>
        <taxon>Gunneridae</taxon>
        <taxon>Pentapetalae</taxon>
        <taxon>Dilleniales</taxon>
        <taxon>Dilleniaceae</taxon>
        <taxon>Dillenia</taxon>
    </lineage>
</organism>
<dbReference type="EMBL" id="JBAMMX010000003">
    <property type="protein sequence ID" value="KAK6943438.1"/>
    <property type="molecule type" value="Genomic_DNA"/>
</dbReference>
<dbReference type="Pfam" id="PF13839">
    <property type="entry name" value="PC-Esterase"/>
    <property type="match status" value="1"/>
</dbReference>
<evidence type="ECO:0000313" key="12">
    <source>
        <dbReference type="Proteomes" id="UP001370490"/>
    </source>
</evidence>
<evidence type="ECO:0000259" key="9">
    <source>
        <dbReference type="Pfam" id="PF13839"/>
    </source>
</evidence>
<keyword evidence="12" id="KW-1185">Reference proteome</keyword>
<dbReference type="Proteomes" id="UP001370490">
    <property type="component" value="Unassembled WGS sequence"/>
</dbReference>
<evidence type="ECO:0000259" key="10">
    <source>
        <dbReference type="Pfam" id="PF14416"/>
    </source>
</evidence>
<dbReference type="AlphaFoldDB" id="A0AAN8WBF2"/>
<dbReference type="InterPro" id="IPR025846">
    <property type="entry name" value="TBL_N"/>
</dbReference>
<keyword evidence="6 8" id="KW-0472">Membrane</keyword>
<dbReference type="PANTHER" id="PTHR32285">
    <property type="entry name" value="PROTEIN TRICHOME BIREFRINGENCE-LIKE 9-RELATED"/>
    <property type="match status" value="1"/>
</dbReference>
<dbReference type="GO" id="GO:0016020">
    <property type="term" value="C:membrane"/>
    <property type="evidence" value="ECO:0007669"/>
    <property type="project" value="UniProtKB-SubCell"/>
</dbReference>
<evidence type="ECO:0000256" key="1">
    <source>
        <dbReference type="ARBA" id="ARBA00004167"/>
    </source>
</evidence>
<proteinExistence type="inferred from homology"/>
<comment type="similarity">
    <text evidence="2">Belongs to the PC-esterase family. TBL subfamily.</text>
</comment>
<evidence type="ECO:0000256" key="4">
    <source>
        <dbReference type="ARBA" id="ARBA00022968"/>
    </source>
</evidence>
<dbReference type="PANTHER" id="PTHR32285:SF239">
    <property type="entry name" value="PROTEIN TRICHOME BIREFRINGENCE-LIKE 34"/>
    <property type="match status" value="1"/>
</dbReference>
<evidence type="ECO:0000256" key="8">
    <source>
        <dbReference type="SAM" id="Phobius"/>
    </source>
</evidence>
<feature type="transmembrane region" description="Helical" evidence="8">
    <location>
        <begin position="20"/>
        <end position="37"/>
    </location>
</feature>
<feature type="region of interest" description="Disordered" evidence="7">
    <location>
        <begin position="47"/>
        <end position="68"/>
    </location>
</feature>
<evidence type="ECO:0000313" key="11">
    <source>
        <dbReference type="EMBL" id="KAK6943438.1"/>
    </source>
</evidence>
<sequence>MNMLKQVPTDPVTCGIRNRFSLLIAFLVAMLVTAAVYQTRDSVVSSDDLTTEENSADSAQENSTDSSQQHCDYFSGKWVFDNQSHPLYKGPNCSFMFEEFACEKYGRKDLEYENWRWQPDHCDLPRFDALKLLEKLRGKRVVFIGDSLNRNQWFSLTCMLDSAITPTLRTFSYKGTLIVFNAIEYNATLEFYWAPHLVESNNDDPRNHTNFNERIVRVESIEKHGRHWIDADILVFSSYLWWRWPRIQVLWGSFNSSDGIFKEVPVPRCYEMALQTWSNWLEIHINHSRTRIFFTSMSPTHQWAEEWGGPEGGTCLGETEPLTKEGYWGRGSHKDMMRSVEEALEQLQKRGVNVQILNITQLSEYRREGHPMIYRKFWNPEYRRNPIRHSDCTHWCLPGVPDTWNEILYAYLVGS</sequence>
<evidence type="ECO:0000256" key="5">
    <source>
        <dbReference type="ARBA" id="ARBA00022989"/>
    </source>
</evidence>
<dbReference type="Pfam" id="PF14416">
    <property type="entry name" value="PMR5N"/>
    <property type="match status" value="1"/>
</dbReference>
<keyword evidence="4" id="KW-0735">Signal-anchor</keyword>
<dbReference type="InterPro" id="IPR029962">
    <property type="entry name" value="TBL"/>
</dbReference>
<evidence type="ECO:0000256" key="3">
    <source>
        <dbReference type="ARBA" id="ARBA00022692"/>
    </source>
</evidence>
<reference evidence="11 12" key="1">
    <citation type="submission" date="2023-12" db="EMBL/GenBank/DDBJ databases">
        <title>A high-quality genome assembly for Dillenia turbinata (Dilleniales).</title>
        <authorList>
            <person name="Chanderbali A."/>
        </authorList>
    </citation>
    <scope>NUCLEOTIDE SEQUENCE [LARGE SCALE GENOMIC DNA]</scope>
    <source>
        <strain evidence="11">LSX21</strain>
        <tissue evidence="11">Leaf</tissue>
    </source>
</reference>
<feature type="domain" description="Trichome birefringence-like N-terminal" evidence="10">
    <location>
        <begin position="70"/>
        <end position="123"/>
    </location>
</feature>
<feature type="compositionally biased region" description="Polar residues" evidence="7">
    <location>
        <begin position="56"/>
        <end position="68"/>
    </location>
</feature>
<feature type="domain" description="Trichome birefringence-like C-terminal" evidence="9">
    <location>
        <begin position="124"/>
        <end position="410"/>
    </location>
</feature>
<evidence type="ECO:0000256" key="7">
    <source>
        <dbReference type="SAM" id="MobiDB-lite"/>
    </source>
</evidence>